<name>A0A6J6M4C1_9ZZZZ</name>
<gene>
    <name evidence="2" type="ORF">UFOPK2282_00907</name>
</gene>
<evidence type="ECO:0000313" key="2">
    <source>
        <dbReference type="EMBL" id="CAB4667704.1"/>
    </source>
</evidence>
<reference evidence="2" key="1">
    <citation type="submission" date="2020-05" db="EMBL/GenBank/DDBJ databases">
        <authorList>
            <person name="Chiriac C."/>
            <person name="Salcher M."/>
            <person name="Ghai R."/>
            <person name="Kavagutti S V."/>
        </authorList>
    </citation>
    <scope>NUCLEOTIDE SEQUENCE</scope>
</reference>
<organism evidence="2">
    <name type="scientific">freshwater metagenome</name>
    <dbReference type="NCBI Taxonomy" id="449393"/>
    <lineage>
        <taxon>unclassified sequences</taxon>
        <taxon>metagenomes</taxon>
        <taxon>ecological metagenomes</taxon>
    </lineage>
</organism>
<accession>A0A6J6M4C1</accession>
<dbReference type="EMBL" id="CAEZWR010000099">
    <property type="protein sequence ID" value="CAB4667704.1"/>
    <property type="molecule type" value="Genomic_DNA"/>
</dbReference>
<protein>
    <submittedName>
        <fullName evidence="2">Unannotated protein</fullName>
    </submittedName>
</protein>
<feature type="region of interest" description="Disordered" evidence="1">
    <location>
        <begin position="65"/>
        <end position="84"/>
    </location>
</feature>
<evidence type="ECO:0000256" key="1">
    <source>
        <dbReference type="SAM" id="MobiDB-lite"/>
    </source>
</evidence>
<dbReference type="AlphaFoldDB" id="A0A6J6M4C1"/>
<proteinExistence type="predicted"/>
<sequence length="84" mass="9777">MLDQEGYLEADEQRPEVPLANLFVQHFSGHLWPPVVQACEEHKHHSAEHRVVEVGYDEVTVRHVKVQRRRRQNDAGQPTKEEGD</sequence>